<reference evidence="1" key="1">
    <citation type="submission" date="2020-05" db="EMBL/GenBank/DDBJ databases">
        <title>Large-scale comparative analyses of tick genomes elucidate their genetic diversity and vector capacities.</title>
        <authorList>
            <person name="Jia N."/>
            <person name="Wang J."/>
            <person name="Shi W."/>
            <person name="Du L."/>
            <person name="Sun Y."/>
            <person name="Zhan W."/>
            <person name="Jiang J."/>
            <person name="Wang Q."/>
            <person name="Zhang B."/>
            <person name="Ji P."/>
            <person name="Sakyi L.B."/>
            <person name="Cui X."/>
            <person name="Yuan T."/>
            <person name="Jiang B."/>
            <person name="Yang W."/>
            <person name="Lam T.T.-Y."/>
            <person name="Chang Q."/>
            <person name="Ding S."/>
            <person name="Wang X."/>
            <person name="Zhu J."/>
            <person name="Ruan X."/>
            <person name="Zhao L."/>
            <person name="Wei J."/>
            <person name="Que T."/>
            <person name="Du C."/>
            <person name="Cheng J."/>
            <person name="Dai P."/>
            <person name="Han X."/>
            <person name="Huang E."/>
            <person name="Gao Y."/>
            <person name="Liu J."/>
            <person name="Shao H."/>
            <person name="Ye R."/>
            <person name="Li L."/>
            <person name="Wei W."/>
            <person name="Wang X."/>
            <person name="Wang C."/>
            <person name="Yang T."/>
            <person name="Huo Q."/>
            <person name="Li W."/>
            <person name="Guo W."/>
            <person name="Chen H."/>
            <person name="Zhou L."/>
            <person name="Ni X."/>
            <person name="Tian J."/>
            <person name="Zhou Y."/>
            <person name="Sheng Y."/>
            <person name="Liu T."/>
            <person name="Pan Y."/>
            <person name="Xia L."/>
            <person name="Li J."/>
            <person name="Zhao F."/>
            <person name="Cao W."/>
        </authorList>
    </citation>
    <scope>NUCLEOTIDE SEQUENCE</scope>
    <source>
        <strain evidence="1">Hyas-2018</strain>
    </source>
</reference>
<proteinExistence type="predicted"/>
<gene>
    <name evidence="1" type="ORF">HPB50_021981</name>
</gene>
<sequence length="185" mass="19164">MSVASSTSKSMKKPDVNDAAESILLSVVQPTSSSIYDVAEERHLQELALQFAESSSAAETTATPSTLPQTSDNPIDAEERARRQAAKAKSPSLPAGPAERGPEQSLHTVPGGAVRTTPVTPITVSLIQEPVAKLQAPIATPVTSLTSSVLATVSSLFGAPVVLTPTPPSAPMGSYRIVPQLQLSI</sequence>
<keyword evidence="2" id="KW-1185">Reference proteome</keyword>
<evidence type="ECO:0000313" key="1">
    <source>
        <dbReference type="EMBL" id="KAH6947894.1"/>
    </source>
</evidence>
<comment type="caution">
    <text evidence="1">The sequence shown here is derived from an EMBL/GenBank/DDBJ whole genome shotgun (WGS) entry which is preliminary data.</text>
</comment>
<protein>
    <submittedName>
        <fullName evidence="1">Uncharacterized protein</fullName>
    </submittedName>
</protein>
<dbReference type="Proteomes" id="UP000821845">
    <property type="component" value="Chromosome 1"/>
</dbReference>
<evidence type="ECO:0000313" key="2">
    <source>
        <dbReference type="Proteomes" id="UP000821845"/>
    </source>
</evidence>
<organism evidence="1 2">
    <name type="scientific">Hyalomma asiaticum</name>
    <name type="common">Tick</name>
    <dbReference type="NCBI Taxonomy" id="266040"/>
    <lineage>
        <taxon>Eukaryota</taxon>
        <taxon>Metazoa</taxon>
        <taxon>Ecdysozoa</taxon>
        <taxon>Arthropoda</taxon>
        <taxon>Chelicerata</taxon>
        <taxon>Arachnida</taxon>
        <taxon>Acari</taxon>
        <taxon>Parasitiformes</taxon>
        <taxon>Ixodida</taxon>
        <taxon>Ixodoidea</taxon>
        <taxon>Ixodidae</taxon>
        <taxon>Hyalomminae</taxon>
        <taxon>Hyalomma</taxon>
    </lineage>
</organism>
<dbReference type="EMBL" id="CM023481">
    <property type="protein sequence ID" value="KAH6947894.1"/>
    <property type="molecule type" value="Genomic_DNA"/>
</dbReference>
<accession>A0ACB7TP17</accession>
<name>A0ACB7TP17_HYAAI</name>